<dbReference type="InterPro" id="IPR014752">
    <property type="entry name" value="Arrestin-like_C"/>
</dbReference>
<dbReference type="SMART" id="SM01017">
    <property type="entry name" value="Arrestin_C"/>
    <property type="match status" value="1"/>
</dbReference>
<evidence type="ECO:0000259" key="3">
    <source>
        <dbReference type="SMART" id="SM01017"/>
    </source>
</evidence>
<dbReference type="SUPFAM" id="SSF81296">
    <property type="entry name" value="E set domains"/>
    <property type="match status" value="2"/>
</dbReference>
<dbReference type="Pfam" id="PF02752">
    <property type="entry name" value="Arrestin_C"/>
    <property type="match status" value="1"/>
</dbReference>
<dbReference type="Pfam" id="PF00339">
    <property type="entry name" value="Arrestin_N"/>
    <property type="match status" value="1"/>
</dbReference>
<keyword evidence="5" id="KW-1185">Reference proteome</keyword>
<feature type="domain" description="Arrestin C-terminal-like" evidence="3">
    <location>
        <begin position="162"/>
        <end position="289"/>
    </location>
</feature>
<dbReference type="GO" id="GO:0015031">
    <property type="term" value="P:protein transport"/>
    <property type="evidence" value="ECO:0007669"/>
    <property type="project" value="TreeGrafter"/>
</dbReference>
<dbReference type="STRING" id="409849.ENSPMGP00000016744"/>
<dbReference type="Proteomes" id="UP000261520">
    <property type="component" value="Unplaced"/>
</dbReference>
<dbReference type="Ensembl" id="ENSPMGT00000017876.1">
    <property type="protein sequence ID" value="ENSPMGP00000016744.1"/>
    <property type="gene ID" value="ENSPMGG00000013734.1"/>
</dbReference>
<evidence type="ECO:0000256" key="1">
    <source>
        <dbReference type="ARBA" id="ARBA00005298"/>
    </source>
</evidence>
<feature type="compositionally biased region" description="Low complexity" evidence="2">
    <location>
        <begin position="324"/>
        <end position="354"/>
    </location>
</feature>
<comment type="similarity">
    <text evidence="1">Belongs to the arrestin family.</text>
</comment>
<dbReference type="PANTHER" id="PTHR11188:SF135">
    <property type="entry name" value="ARRESTIN DOMAIN CONTAINING 3-LIKE-RELATED"/>
    <property type="match status" value="1"/>
</dbReference>
<dbReference type="InterPro" id="IPR011021">
    <property type="entry name" value="Arrestin-like_N"/>
</dbReference>
<dbReference type="GO" id="GO:0005886">
    <property type="term" value="C:plasma membrane"/>
    <property type="evidence" value="ECO:0007669"/>
    <property type="project" value="TreeGrafter"/>
</dbReference>
<dbReference type="GO" id="GO:0005737">
    <property type="term" value="C:cytoplasm"/>
    <property type="evidence" value="ECO:0007669"/>
    <property type="project" value="TreeGrafter"/>
</dbReference>
<dbReference type="PANTHER" id="PTHR11188">
    <property type="entry name" value="ARRESTIN DOMAIN CONTAINING PROTEIN"/>
    <property type="match status" value="1"/>
</dbReference>
<reference evidence="4" key="1">
    <citation type="submission" date="2025-08" db="UniProtKB">
        <authorList>
            <consortium name="Ensembl"/>
        </authorList>
    </citation>
    <scope>IDENTIFICATION</scope>
</reference>
<evidence type="ECO:0000313" key="5">
    <source>
        <dbReference type="Proteomes" id="UP000261520"/>
    </source>
</evidence>
<name>A0A3B4AJE6_9GOBI</name>
<sequence length="363" mass="41095">MLLNLKITYNPANNETNTFTVGDTVTGQVELELHKQCEPQSLSIKFKGKAEVLWTERHGKTTVVYHAKNKYFSIKHHFIKDKDKTGKERLSNFSMSVRTPSSFHADTGKIVYLLEAKLSRSMRIPKKDTTKLNYVTQDVMDHNPELKEPQHETKDKKLKLFNSGTVSMDVDLEKLGFYQGESIKVLADIQNNSTRDIKPKFCVYSKHSFFANGKRRLHTKDLVKEVGAPIPPSSRQKVTQLINIPPDMEPSIHNCDIIKVEHRLRILLDITCSSNPEIKLPIVVLPEQNSHTDMNKHSAKLKGFEASAQPSPQNIYHPPVQALDQPIQSSAQPQPAAAADSDPPSYGSLYPSYPHTDQNWSQF</sequence>
<dbReference type="InterPro" id="IPR011022">
    <property type="entry name" value="Arrestin_C-like"/>
</dbReference>
<dbReference type="InterPro" id="IPR014756">
    <property type="entry name" value="Ig_E-set"/>
</dbReference>
<evidence type="ECO:0000256" key="2">
    <source>
        <dbReference type="SAM" id="MobiDB-lite"/>
    </source>
</evidence>
<dbReference type="AlphaFoldDB" id="A0A3B4AJE6"/>
<protein>
    <recommendedName>
        <fullName evidence="3">Arrestin C-terminal-like domain-containing protein</fullName>
    </recommendedName>
</protein>
<proteinExistence type="inferred from homology"/>
<dbReference type="Gene3D" id="2.60.40.640">
    <property type="match status" value="2"/>
</dbReference>
<organism evidence="4 5">
    <name type="scientific">Periophthalmus magnuspinnatus</name>
    <dbReference type="NCBI Taxonomy" id="409849"/>
    <lineage>
        <taxon>Eukaryota</taxon>
        <taxon>Metazoa</taxon>
        <taxon>Chordata</taxon>
        <taxon>Craniata</taxon>
        <taxon>Vertebrata</taxon>
        <taxon>Euteleostomi</taxon>
        <taxon>Actinopterygii</taxon>
        <taxon>Neopterygii</taxon>
        <taxon>Teleostei</taxon>
        <taxon>Neoteleostei</taxon>
        <taxon>Acanthomorphata</taxon>
        <taxon>Gobiaria</taxon>
        <taxon>Gobiiformes</taxon>
        <taxon>Gobioidei</taxon>
        <taxon>Gobiidae</taxon>
        <taxon>Oxudercinae</taxon>
        <taxon>Periophthalmus</taxon>
    </lineage>
</organism>
<dbReference type="GO" id="GO:0007399">
    <property type="term" value="P:nervous system development"/>
    <property type="evidence" value="ECO:0007669"/>
    <property type="project" value="UniProtKB-ARBA"/>
</dbReference>
<dbReference type="InterPro" id="IPR050357">
    <property type="entry name" value="Arrestin_domain-protein"/>
</dbReference>
<feature type="region of interest" description="Disordered" evidence="2">
    <location>
        <begin position="306"/>
        <end position="363"/>
    </location>
</feature>
<evidence type="ECO:0000313" key="4">
    <source>
        <dbReference type="Ensembl" id="ENSPMGP00000016744.1"/>
    </source>
</evidence>
<reference evidence="4" key="2">
    <citation type="submission" date="2025-09" db="UniProtKB">
        <authorList>
            <consortium name="Ensembl"/>
        </authorList>
    </citation>
    <scope>IDENTIFICATION</scope>
</reference>
<accession>A0A3B4AJE6</accession>